<feature type="region of interest" description="Disordered" evidence="1">
    <location>
        <begin position="44"/>
        <end position="85"/>
    </location>
</feature>
<evidence type="ECO:0000313" key="2">
    <source>
        <dbReference type="EMBL" id="CAH2355525.1"/>
    </source>
</evidence>
<gene>
    <name evidence="2" type="ORF">CLIB1423_28S00254</name>
</gene>
<organism evidence="2 3">
    <name type="scientific">[Candida] railenensis</name>
    <dbReference type="NCBI Taxonomy" id="45579"/>
    <lineage>
        <taxon>Eukaryota</taxon>
        <taxon>Fungi</taxon>
        <taxon>Dikarya</taxon>
        <taxon>Ascomycota</taxon>
        <taxon>Saccharomycotina</taxon>
        <taxon>Pichiomycetes</taxon>
        <taxon>Debaryomycetaceae</taxon>
        <taxon>Kurtzmaniella</taxon>
    </lineage>
</organism>
<name>A0A9P0QVW2_9ASCO</name>
<protein>
    <submittedName>
        <fullName evidence="2">Uncharacterized protein</fullName>
    </submittedName>
</protein>
<dbReference type="Proteomes" id="UP000837801">
    <property type="component" value="Unassembled WGS sequence"/>
</dbReference>
<proteinExistence type="predicted"/>
<dbReference type="EMBL" id="CAKXYY010000028">
    <property type="protein sequence ID" value="CAH2355525.1"/>
    <property type="molecule type" value="Genomic_DNA"/>
</dbReference>
<feature type="compositionally biased region" description="Acidic residues" evidence="1">
    <location>
        <begin position="73"/>
        <end position="85"/>
    </location>
</feature>
<comment type="caution">
    <text evidence="2">The sequence shown here is derived from an EMBL/GenBank/DDBJ whole genome shotgun (WGS) entry which is preliminary data.</text>
</comment>
<reference evidence="2" key="1">
    <citation type="submission" date="2022-03" db="EMBL/GenBank/DDBJ databases">
        <authorList>
            <person name="Legras J.-L."/>
            <person name="Devillers H."/>
            <person name="Grondin C."/>
        </authorList>
    </citation>
    <scope>NUCLEOTIDE SEQUENCE</scope>
    <source>
        <strain evidence="2">CLIB 1423</strain>
    </source>
</reference>
<accession>A0A9P0QVW2</accession>
<dbReference type="AlphaFoldDB" id="A0A9P0QVW2"/>
<evidence type="ECO:0000313" key="3">
    <source>
        <dbReference type="Proteomes" id="UP000837801"/>
    </source>
</evidence>
<evidence type="ECO:0000256" key="1">
    <source>
        <dbReference type="SAM" id="MobiDB-lite"/>
    </source>
</evidence>
<keyword evidence="3" id="KW-1185">Reference proteome</keyword>
<feature type="compositionally biased region" description="Basic and acidic residues" evidence="1">
    <location>
        <begin position="44"/>
        <end position="59"/>
    </location>
</feature>
<sequence>MDTAFAVGIVVTYFLTKPVAIRKLRNCKKKGQLLITYMQEERTGRRHNVGEDGKKRGTEWHSGVSSGKKGEQLFDEDLNGEELTG</sequence>